<protein>
    <submittedName>
        <fullName evidence="1">Uncharacterized protein</fullName>
    </submittedName>
</protein>
<keyword evidence="2" id="KW-1185">Reference proteome</keyword>
<gene>
    <name evidence="1" type="ORF">HPB51_019682</name>
</gene>
<dbReference type="VEuPathDB" id="VectorBase:LOC119161091"/>
<dbReference type="Proteomes" id="UP000821866">
    <property type="component" value="Chromosome 1"/>
</dbReference>
<dbReference type="AlphaFoldDB" id="A0A9J6F7Z8"/>
<reference evidence="1" key="1">
    <citation type="journal article" date="2020" name="Cell">
        <title>Large-Scale Comparative Analyses of Tick Genomes Elucidate Their Genetic Diversity and Vector Capacities.</title>
        <authorList>
            <consortium name="Tick Genome and Microbiome Consortium (TIGMIC)"/>
            <person name="Jia N."/>
            <person name="Wang J."/>
            <person name="Shi W."/>
            <person name="Du L."/>
            <person name="Sun Y."/>
            <person name="Zhan W."/>
            <person name="Jiang J.F."/>
            <person name="Wang Q."/>
            <person name="Zhang B."/>
            <person name="Ji P."/>
            <person name="Bell-Sakyi L."/>
            <person name="Cui X.M."/>
            <person name="Yuan T.T."/>
            <person name="Jiang B.G."/>
            <person name="Yang W.F."/>
            <person name="Lam T.T."/>
            <person name="Chang Q.C."/>
            <person name="Ding S.J."/>
            <person name="Wang X.J."/>
            <person name="Zhu J.G."/>
            <person name="Ruan X.D."/>
            <person name="Zhao L."/>
            <person name="Wei J.T."/>
            <person name="Ye R.Z."/>
            <person name="Que T.C."/>
            <person name="Du C.H."/>
            <person name="Zhou Y.H."/>
            <person name="Cheng J.X."/>
            <person name="Dai P.F."/>
            <person name="Guo W.B."/>
            <person name="Han X.H."/>
            <person name="Huang E.J."/>
            <person name="Li L.F."/>
            <person name="Wei W."/>
            <person name="Gao Y.C."/>
            <person name="Liu J.Z."/>
            <person name="Shao H.Z."/>
            <person name="Wang X."/>
            <person name="Wang C.C."/>
            <person name="Yang T.C."/>
            <person name="Huo Q.B."/>
            <person name="Li W."/>
            <person name="Chen H.Y."/>
            <person name="Chen S.E."/>
            <person name="Zhou L.G."/>
            <person name="Ni X.B."/>
            <person name="Tian J.H."/>
            <person name="Sheng Y."/>
            <person name="Liu T."/>
            <person name="Pan Y.S."/>
            <person name="Xia L.Y."/>
            <person name="Li J."/>
            <person name="Zhao F."/>
            <person name="Cao W.C."/>
        </authorList>
    </citation>
    <scope>NUCLEOTIDE SEQUENCE</scope>
    <source>
        <strain evidence="1">Rmic-2018</strain>
    </source>
</reference>
<proteinExistence type="predicted"/>
<evidence type="ECO:0000313" key="2">
    <source>
        <dbReference type="Proteomes" id="UP000821866"/>
    </source>
</evidence>
<dbReference type="EMBL" id="JABSTU010000001">
    <property type="protein sequence ID" value="KAH8041941.1"/>
    <property type="molecule type" value="Genomic_DNA"/>
</dbReference>
<name>A0A9J6F7Z8_RHIMP</name>
<organism evidence="1 2">
    <name type="scientific">Rhipicephalus microplus</name>
    <name type="common">Cattle tick</name>
    <name type="synonym">Boophilus microplus</name>
    <dbReference type="NCBI Taxonomy" id="6941"/>
    <lineage>
        <taxon>Eukaryota</taxon>
        <taxon>Metazoa</taxon>
        <taxon>Ecdysozoa</taxon>
        <taxon>Arthropoda</taxon>
        <taxon>Chelicerata</taxon>
        <taxon>Arachnida</taxon>
        <taxon>Acari</taxon>
        <taxon>Parasitiformes</taxon>
        <taxon>Ixodida</taxon>
        <taxon>Ixodoidea</taxon>
        <taxon>Ixodidae</taxon>
        <taxon>Rhipicephalinae</taxon>
        <taxon>Rhipicephalus</taxon>
        <taxon>Boophilus</taxon>
    </lineage>
</organism>
<sequence>MSGALPTGYRCVTTVGSLVIFTERATTAGQDYVVFLLMHLDHEMVNVPSKLKNTCQVVKHQVASNDTNLVQRQRGGIDRLAPDLQQTPQGLVPQACVGKTRQRIVGAYLTVTVKLIEYSYARKDVIFDCKFVSGDAACQDFDCAELWQPSYTLAFETVCHTFDLARNRTSPYWDCPSPWKYKMLASVSARSERAHNETVFLMGHFHQQNVIGNGERSTMKFRAGYKYKIATYQVTSRPPQIRGGARMFLLGGQPRKTDSRSLPYPYETMCSDYVTLSKKLGYQHYIMQSEVTARRSEIRYKTYSNVVGKIKKNASRLNAVELVIQMGSDRRKTVSGYPRMEIPGLITYVEGHIGMWLGLSILAISSAIVKFHQKVIQHLFSTD</sequence>
<reference evidence="1" key="2">
    <citation type="submission" date="2021-09" db="EMBL/GenBank/DDBJ databases">
        <authorList>
            <person name="Jia N."/>
            <person name="Wang J."/>
            <person name="Shi W."/>
            <person name="Du L."/>
            <person name="Sun Y."/>
            <person name="Zhan W."/>
            <person name="Jiang J."/>
            <person name="Wang Q."/>
            <person name="Zhang B."/>
            <person name="Ji P."/>
            <person name="Sakyi L.B."/>
            <person name="Cui X."/>
            <person name="Yuan T."/>
            <person name="Jiang B."/>
            <person name="Yang W."/>
            <person name="Lam T.T.-Y."/>
            <person name="Chang Q."/>
            <person name="Ding S."/>
            <person name="Wang X."/>
            <person name="Zhu J."/>
            <person name="Ruan X."/>
            <person name="Zhao L."/>
            <person name="Wei J."/>
            <person name="Que T."/>
            <person name="Du C."/>
            <person name="Cheng J."/>
            <person name="Dai P."/>
            <person name="Han X."/>
            <person name="Huang E."/>
            <person name="Gao Y."/>
            <person name="Liu J."/>
            <person name="Shao H."/>
            <person name="Ye R."/>
            <person name="Li L."/>
            <person name="Wei W."/>
            <person name="Wang X."/>
            <person name="Wang C."/>
            <person name="Huo Q."/>
            <person name="Li W."/>
            <person name="Guo W."/>
            <person name="Chen H."/>
            <person name="Chen S."/>
            <person name="Zhou L."/>
            <person name="Zhou L."/>
            <person name="Ni X."/>
            <person name="Tian J."/>
            <person name="Zhou Y."/>
            <person name="Sheng Y."/>
            <person name="Liu T."/>
            <person name="Pan Y."/>
            <person name="Xia L."/>
            <person name="Li J."/>
            <person name="Zhao F."/>
            <person name="Cao W."/>
        </authorList>
    </citation>
    <scope>NUCLEOTIDE SEQUENCE</scope>
    <source>
        <strain evidence="1">Rmic-2018</strain>
        <tissue evidence="1">Larvae</tissue>
    </source>
</reference>
<evidence type="ECO:0000313" key="1">
    <source>
        <dbReference type="EMBL" id="KAH8041941.1"/>
    </source>
</evidence>
<comment type="caution">
    <text evidence="1">The sequence shown here is derived from an EMBL/GenBank/DDBJ whole genome shotgun (WGS) entry which is preliminary data.</text>
</comment>
<accession>A0A9J6F7Z8</accession>